<gene>
    <name evidence="1" type="ORF">LIER_39001</name>
</gene>
<proteinExistence type="predicted"/>
<dbReference type="Proteomes" id="UP001454036">
    <property type="component" value="Unassembled WGS sequence"/>
</dbReference>
<evidence type="ECO:0000313" key="2">
    <source>
        <dbReference type="Proteomes" id="UP001454036"/>
    </source>
</evidence>
<comment type="caution">
    <text evidence="1">The sequence shown here is derived from an EMBL/GenBank/DDBJ whole genome shotgun (WGS) entry which is preliminary data.</text>
</comment>
<evidence type="ECO:0000313" key="1">
    <source>
        <dbReference type="EMBL" id="GAA0160225.1"/>
    </source>
</evidence>
<keyword evidence="2" id="KW-1185">Reference proteome</keyword>
<name>A0AAV3Q8F1_LITER</name>
<protein>
    <submittedName>
        <fullName evidence="1">Uncharacterized protein</fullName>
    </submittedName>
</protein>
<organism evidence="1 2">
    <name type="scientific">Lithospermum erythrorhizon</name>
    <name type="common">Purple gromwell</name>
    <name type="synonym">Lithospermum officinale var. erythrorhizon</name>
    <dbReference type="NCBI Taxonomy" id="34254"/>
    <lineage>
        <taxon>Eukaryota</taxon>
        <taxon>Viridiplantae</taxon>
        <taxon>Streptophyta</taxon>
        <taxon>Embryophyta</taxon>
        <taxon>Tracheophyta</taxon>
        <taxon>Spermatophyta</taxon>
        <taxon>Magnoliopsida</taxon>
        <taxon>eudicotyledons</taxon>
        <taxon>Gunneridae</taxon>
        <taxon>Pentapetalae</taxon>
        <taxon>asterids</taxon>
        <taxon>lamiids</taxon>
        <taxon>Boraginales</taxon>
        <taxon>Boraginaceae</taxon>
        <taxon>Boraginoideae</taxon>
        <taxon>Lithospermeae</taxon>
        <taxon>Lithospermum</taxon>
    </lineage>
</organism>
<dbReference type="EMBL" id="BAABME010020369">
    <property type="protein sequence ID" value="GAA0160225.1"/>
    <property type="molecule type" value="Genomic_DNA"/>
</dbReference>
<sequence length="82" mass="9052">MLKANIIDGAQCASLNSQTEEHEATVYTSHYHDRSTEVDESIMSITQSDGDIGSVNKREIMAASENCIIEESDPTDSKNQLF</sequence>
<accession>A0AAV3Q8F1</accession>
<dbReference type="AlphaFoldDB" id="A0AAV3Q8F1"/>
<reference evidence="1 2" key="1">
    <citation type="submission" date="2024-01" db="EMBL/GenBank/DDBJ databases">
        <title>The complete chloroplast genome sequence of Lithospermum erythrorhizon: insights into the phylogenetic relationship among Boraginaceae species and the maternal lineages of purple gromwells.</title>
        <authorList>
            <person name="Okada T."/>
            <person name="Watanabe K."/>
        </authorList>
    </citation>
    <scope>NUCLEOTIDE SEQUENCE [LARGE SCALE GENOMIC DNA]</scope>
</reference>